<proteinExistence type="predicted"/>
<sequence length="471" mass="50000">MPHYMINKQVAARAVERPDAVAVIDRGVAVDYRTLDAAAESAAAELARHGAGPGTFVAVRLPRGAHLVMTLLAVLKTGAAYAALDPRWPPDRVGLLLDALDPPVIAGPSGWNPLSRDLSEWAALGERPPTVDGTADDPACVFFTSGTTGVPKGVVSPHRATTRLFAAGGPLSFGPGTVMCQSSPPAWDAFSLELWGPLTTGGTVVVAPDDHLLPHVLHQLVTAHGVDTAWLTASLFNLFVDLEPDCFTGLRHVLTGGERLSPPHIGRFLRRFPETALLNGYGPVETCVFATCHPIVAADVDRPDGIPLGRPVPDTTIELIDGEIHIGGAGLALGYLGDPGATAERFRNALYRTGDLGFLDHDGVLHFRGRADRQVKIRGHRIEPSEIEAVTSGIGQVKQCVVVPVPGTRPGTYEKLALFYTAPPGSGPAWLRSRLAAVLPPYAVPDTIRQVPSIPVTPNGKTDTRLLLNRL</sequence>
<dbReference type="SUPFAM" id="SSF56801">
    <property type="entry name" value="Acetyl-CoA synthetase-like"/>
    <property type="match status" value="1"/>
</dbReference>
<dbReference type="InterPro" id="IPR045851">
    <property type="entry name" value="AMP-bd_C_sf"/>
</dbReference>
<dbReference type="GO" id="GO:0005737">
    <property type="term" value="C:cytoplasm"/>
    <property type="evidence" value="ECO:0007669"/>
    <property type="project" value="TreeGrafter"/>
</dbReference>
<dbReference type="GO" id="GO:0043041">
    <property type="term" value="P:amino acid activation for nonribosomal peptide biosynthetic process"/>
    <property type="evidence" value="ECO:0007669"/>
    <property type="project" value="TreeGrafter"/>
</dbReference>
<dbReference type="AlphaFoldDB" id="A0A7W5AG91"/>
<dbReference type="PANTHER" id="PTHR45527">
    <property type="entry name" value="NONRIBOSOMAL PEPTIDE SYNTHETASE"/>
    <property type="match status" value="1"/>
</dbReference>
<dbReference type="GO" id="GO:0031177">
    <property type="term" value="F:phosphopantetheine binding"/>
    <property type="evidence" value="ECO:0007669"/>
    <property type="project" value="TreeGrafter"/>
</dbReference>
<dbReference type="InterPro" id="IPR042099">
    <property type="entry name" value="ANL_N_sf"/>
</dbReference>
<reference evidence="3 4" key="1">
    <citation type="submission" date="2020-08" db="EMBL/GenBank/DDBJ databases">
        <title>Genomic Encyclopedia of Type Strains, Phase III (KMG-III): the genomes of soil and plant-associated and newly described type strains.</title>
        <authorList>
            <person name="Whitman W."/>
        </authorList>
    </citation>
    <scope>NUCLEOTIDE SEQUENCE [LARGE SCALE GENOMIC DNA]</scope>
    <source>
        <strain evidence="3 4">CECT 3287</strain>
    </source>
</reference>
<protein>
    <submittedName>
        <fullName evidence="3">Amino acid adenylation domain-containing protein</fullName>
    </submittedName>
</protein>
<evidence type="ECO:0000259" key="1">
    <source>
        <dbReference type="Pfam" id="PF00501"/>
    </source>
</evidence>
<accession>A0A7W5AG91</accession>
<dbReference type="Gene3D" id="3.30.300.30">
    <property type="match status" value="1"/>
</dbReference>
<dbReference type="PROSITE" id="PS00455">
    <property type="entry name" value="AMP_BINDING"/>
    <property type="match status" value="1"/>
</dbReference>
<dbReference type="Pfam" id="PF13193">
    <property type="entry name" value="AMP-binding_C"/>
    <property type="match status" value="1"/>
</dbReference>
<dbReference type="RefSeq" id="WP_183220321.1">
    <property type="nucleotide sequence ID" value="NZ_BMPW01000004.1"/>
</dbReference>
<dbReference type="GO" id="GO:0044550">
    <property type="term" value="P:secondary metabolite biosynthetic process"/>
    <property type="evidence" value="ECO:0007669"/>
    <property type="project" value="TreeGrafter"/>
</dbReference>
<gene>
    <name evidence="3" type="ORF">FHR83_003180</name>
</gene>
<dbReference type="PANTHER" id="PTHR45527:SF1">
    <property type="entry name" value="FATTY ACID SYNTHASE"/>
    <property type="match status" value="1"/>
</dbReference>
<feature type="domain" description="AMP-dependent synthetase/ligase" evidence="1">
    <location>
        <begin position="12"/>
        <end position="336"/>
    </location>
</feature>
<feature type="domain" description="AMP-binding enzyme C-terminal" evidence="2">
    <location>
        <begin position="386"/>
        <end position="461"/>
    </location>
</feature>
<evidence type="ECO:0000313" key="4">
    <source>
        <dbReference type="Proteomes" id="UP000590749"/>
    </source>
</evidence>
<dbReference type="Pfam" id="PF00501">
    <property type="entry name" value="AMP-binding"/>
    <property type="match status" value="1"/>
</dbReference>
<name>A0A7W5AG91_9ACTN</name>
<evidence type="ECO:0000259" key="2">
    <source>
        <dbReference type="Pfam" id="PF13193"/>
    </source>
</evidence>
<evidence type="ECO:0000313" key="3">
    <source>
        <dbReference type="EMBL" id="MBB3095510.1"/>
    </source>
</evidence>
<dbReference type="Gene3D" id="3.40.50.12780">
    <property type="entry name" value="N-terminal domain of ligase-like"/>
    <property type="match status" value="1"/>
</dbReference>
<dbReference type="InterPro" id="IPR000873">
    <property type="entry name" value="AMP-dep_synth/lig_dom"/>
</dbReference>
<dbReference type="EMBL" id="JACHXF010000006">
    <property type="protein sequence ID" value="MBB3095510.1"/>
    <property type="molecule type" value="Genomic_DNA"/>
</dbReference>
<dbReference type="InterPro" id="IPR020845">
    <property type="entry name" value="AMP-binding_CS"/>
</dbReference>
<organism evidence="3 4">
    <name type="scientific">Actinoplanes campanulatus</name>
    <dbReference type="NCBI Taxonomy" id="113559"/>
    <lineage>
        <taxon>Bacteria</taxon>
        <taxon>Bacillati</taxon>
        <taxon>Actinomycetota</taxon>
        <taxon>Actinomycetes</taxon>
        <taxon>Micromonosporales</taxon>
        <taxon>Micromonosporaceae</taxon>
        <taxon>Actinoplanes</taxon>
    </lineage>
</organism>
<dbReference type="Proteomes" id="UP000590749">
    <property type="component" value="Unassembled WGS sequence"/>
</dbReference>
<comment type="caution">
    <text evidence="3">The sequence shown here is derived from an EMBL/GenBank/DDBJ whole genome shotgun (WGS) entry which is preliminary data.</text>
</comment>
<dbReference type="InterPro" id="IPR025110">
    <property type="entry name" value="AMP-bd_C"/>
</dbReference>
<keyword evidence="4" id="KW-1185">Reference proteome</keyword>